<evidence type="ECO:0000313" key="2">
    <source>
        <dbReference type="Proteomes" id="UP001163046"/>
    </source>
</evidence>
<proteinExistence type="predicted"/>
<protein>
    <submittedName>
        <fullName evidence="1">Retrotransposon-like protein 1</fullName>
    </submittedName>
</protein>
<accession>A0A9W9YXI6</accession>
<comment type="caution">
    <text evidence="1">The sequence shown here is derived from an EMBL/GenBank/DDBJ whole genome shotgun (WGS) entry which is preliminary data.</text>
</comment>
<dbReference type="AlphaFoldDB" id="A0A9W9YXI6"/>
<dbReference type="EMBL" id="MU826862">
    <property type="protein sequence ID" value="KAJ7370549.1"/>
    <property type="molecule type" value="Genomic_DNA"/>
</dbReference>
<organism evidence="1 2">
    <name type="scientific">Desmophyllum pertusum</name>
    <dbReference type="NCBI Taxonomy" id="174260"/>
    <lineage>
        <taxon>Eukaryota</taxon>
        <taxon>Metazoa</taxon>
        <taxon>Cnidaria</taxon>
        <taxon>Anthozoa</taxon>
        <taxon>Hexacorallia</taxon>
        <taxon>Scleractinia</taxon>
        <taxon>Caryophylliina</taxon>
        <taxon>Caryophylliidae</taxon>
        <taxon>Desmophyllum</taxon>
    </lineage>
</organism>
<dbReference type="Proteomes" id="UP001163046">
    <property type="component" value="Unassembled WGS sequence"/>
</dbReference>
<name>A0A9W9YXI6_9CNID</name>
<gene>
    <name evidence="1" type="primary">RTL1_2</name>
    <name evidence="1" type="ORF">OS493_031555</name>
</gene>
<sequence length="102" mass="11307">MPMDIESYVKLCTESISQSDIMAGFVGVRAQDRGETTWVSAVSHDTSLLNLDEVSLGSGVDSISKPALMDAQKQDPIIGRVLIFKETGKWPSTWEKKENYQL</sequence>
<dbReference type="OrthoDB" id="4369127at2759"/>
<evidence type="ECO:0000313" key="1">
    <source>
        <dbReference type="EMBL" id="KAJ7370549.1"/>
    </source>
</evidence>
<keyword evidence="2" id="KW-1185">Reference proteome</keyword>
<reference evidence="1" key="1">
    <citation type="submission" date="2023-01" db="EMBL/GenBank/DDBJ databases">
        <title>Genome assembly of the deep-sea coral Lophelia pertusa.</title>
        <authorList>
            <person name="Herrera S."/>
            <person name="Cordes E."/>
        </authorList>
    </citation>
    <scope>NUCLEOTIDE SEQUENCE</scope>
    <source>
        <strain evidence="1">USNM1676648</strain>
        <tissue evidence="1">Polyp</tissue>
    </source>
</reference>